<dbReference type="InterPro" id="IPR022476">
    <property type="entry name" value="Spore_YabP/YqfC"/>
</dbReference>
<keyword evidence="2" id="KW-1185">Reference proteome</keyword>
<organism evidence="1 2">
    <name type="scientific">Capillibacterium thermochitinicola</name>
    <dbReference type="NCBI Taxonomy" id="2699427"/>
    <lineage>
        <taxon>Bacteria</taxon>
        <taxon>Bacillati</taxon>
        <taxon>Bacillota</taxon>
        <taxon>Capillibacterium</taxon>
    </lineage>
</organism>
<dbReference type="Gene3D" id="2.60.40.2000">
    <property type="match status" value="1"/>
</dbReference>
<dbReference type="Pfam" id="PF07873">
    <property type="entry name" value="YabP"/>
    <property type="match status" value="1"/>
</dbReference>
<gene>
    <name evidence="1" type="primary">yqfC</name>
    <name evidence="1" type="ORF">G5B42_05760</name>
</gene>
<dbReference type="EMBL" id="JAAKDE010000010">
    <property type="protein sequence ID" value="MBA2133046.1"/>
    <property type="molecule type" value="Genomic_DNA"/>
</dbReference>
<protein>
    <submittedName>
        <fullName evidence="1">Sporulation protein YqfC</fullName>
    </submittedName>
</protein>
<dbReference type="InterPro" id="IPR022477">
    <property type="entry name" value="Spore_YqfC"/>
</dbReference>
<proteinExistence type="predicted"/>
<accession>A0A8J6I068</accession>
<dbReference type="RefSeq" id="WP_181339492.1">
    <property type="nucleotide sequence ID" value="NZ_JAAKDE010000010.1"/>
</dbReference>
<dbReference type="NCBIfam" id="TIGR02856">
    <property type="entry name" value="spore_yqfC"/>
    <property type="match status" value="1"/>
</dbReference>
<evidence type="ECO:0000313" key="2">
    <source>
        <dbReference type="Proteomes" id="UP000657177"/>
    </source>
</evidence>
<dbReference type="AlphaFoldDB" id="A0A8J6I068"/>
<sequence length="104" mass="11564">MGRQTLKARLSAKLAEYFELPSDVVLNLPRLVLTGDQQLVVENHRGLKLYTRTEVCLQTTIGLLTVSGEELNIKLITADQVEIDGRITRVEWKAGGEEQCSPNA</sequence>
<evidence type="ECO:0000313" key="1">
    <source>
        <dbReference type="EMBL" id="MBA2133046.1"/>
    </source>
</evidence>
<dbReference type="Proteomes" id="UP000657177">
    <property type="component" value="Unassembled WGS sequence"/>
</dbReference>
<comment type="caution">
    <text evidence="1">The sequence shown here is derived from an EMBL/GenBank/DDBJ whole genome shotgun (WGS) entry which is preliminary data.</text>
</comment>
<reference evidence="1" key="1">
    <citation type="submission" date="2020-06" db="EMBL/GenBank/DDBJ databases">
        <title>Novel chitinolytic bacterium.</title>
        <authorList>
            <person name="Ungkulpasvich U."/>
            <person name="Kosugi A."/>
            <person name="Uke A."/>
        </authorList>
    </citation>
    <scope>NUCLEOTIDE SEQUENCE</scope>
    <source>
        <strain evidence="1">UUS1-1</strain>
    </source>
</reference>
<dbReference type="InterPro" id="IPR038705">
    <property type="entry name" value="YabP_sf"/>
</dbReference>
<name>A0A8J6I068_9FIRM</name>